<dbReference type="OrthoDB" id="4516040at2"/>
<name>A0A1M7PMR8_9ACTN</name>
<dbReference type="InterPro" id="IPR012340">
    <property type="entry name" value="NA-bd_OB-fold"/>
</dbReference>
<dbReference type="AlphaFoldDB" id="A0A1M7PMR8"/>
<dbReference type="InterPro" id="IPR022002">
    <property type="entry name" value="ChsH2_Znr"/>
</dbReference>
<dbReference type="STRING" id="134849.SAMN05443668_103512"/>
<keyword evidence="4" id="KW-1185">Reference proteome</keyword>
<feature type="domain" description="ChsH2 C-terminal OB-fold" evidence="1">
    <location>
        <begin position="305"/>
        <end position="367"/>
    </location>
</feature>
<dbReference type="Pfam" id="PF01796">
    <property type="entry name" value="OB_ChsH2_C"/>
    <property type="match status" value="1"/>
</dbReference>
<dbReference type="SUPFAM" id="SSF50249">
    <property type="entry name" value="Nucleic acid-binding proteins"/>
    <property type="match status" value="1"/>
</dbReference>
<dbReference type="EMBL" id="FRCS01000003">
    <property type="protein sequence ID" value="SHN18591.1"/>
    <property type="molecule type" value="Genomic_DNA"/>
</dbReference>
<dbReference type="RefSeq" id="WP_073256619.1">
    <property type="nucleotide sequence ID" value="NZ_FRCS01000003.1"/>
</dbReference>
<evidence type="ECO:0000259" key="1">
    <source>
        <dbReference type="Pfam" id="PF01796"/>
    </source>
</evidence>
<evidence type="ECO:0000313" key="4">
    <source>
        <dbReference type="Proteomes" id="UP000184440"/>
    </source>
</evidence>
<sequence>MGQLSAVGTYLPPWGSHTVRVAGRDEDVVTMGVAAGRAALSGRSETVGRVVLVSRDLPLLDGGNGAALLAGLGLPSDVPVVEQVGGAPAALDAVAGAAPGTLVIAADLAPAGAAAVLVDTVGPEVEPVARVTRSLPVRARGRDGVTRDYDDPRLERDRGAGVAVDRLALPSKPAVVAGLAARQASALAEGRPPALPTTGASAALFALAALTGAGLVLAVEQASAAAVTVDGLPAVVRRDERSAAPMDVQRETPGPEIALPLAAYERAFTPKLRWEAAACAACGTLAFPPRYRCLGCGAEGRWAAVPLPRTGEVYTAVTVHVPVPGIATPYSLVIVELDDVGVRALVPVTGVRAGTAGIGDRGRLVFRRMAVRTGIPDYGYALLPERPDEVDGWVTTAGSPATEGGR</sequence>
<evidence type="ECO:0000313" key="3">
    <source>
        <dbReference type="EMBL" id="SHN18591.1"/>
    </source>
</evidence>
<protein>
    <submittedName>
        <fullName evidence="3">Uncharacterized OB-fold protein, contains Zn-ribbon domain</fullName>
    </submittedName>
</protein>
<accession>A0A1M7PMR8</accession>
<gene>
    <name evidence="3" type="ORF">SAMN05443668_103512</name>
</gene>
<reference evidence="3 4" key="1">
    <citation type="submission" date="2016-11" db="EMBL/GenBank/DDBJ databases">
        <authorList>
            <person name="Jaros S."/>
            <person name="Januszkiewicz K."/>
            <person name="Wedrychowicz H."/>
        </authorList>
    </citation>
    <scope>NUCLEOTIDE SEQUENCE [LARGE SCALE GENOMIC DNA]</scope>
    <source>
        <strain evidence="3 4">DSM 46144</strain>
    </source>
</reference>
<dbReference type="Pfam" id="PF12172">
    <property type="entry name" value="zf-ChsH2"/>
    <property type="match status" value="1"/>
</dbReference>
<evidence type="ECO:0000259" key="2">
    <source>
        <dbReference type="Pfam" id="PF12172"/>
    </source>
</evidence>
<dbReference type="InterPro" id="IPR052513">
    <property type="entry name" value="Thioester_dehydratase-like"/>
</dbReference>
<feature type="domain" description="ChsH2 rubredoxin-like zinc ribbon" evidence="2">
    <location>
        <begin position="273"/>
        <end position="299"/>
    </location>
</feature>
<dbReference type="PANTHER" id="PTHR34075">
    <property type="entry name" value="BLR3430 PROTEIN"/>
    <property type="match status" value="1"/>
</dbReference>
<proteinExistence type="predicted"/>
<organism evidence="3 4">
    <name type="scientific">Cryptosporangium aurantiacum</name>
    <dbReference type="NCBI Taxonomy" id="134849"/>
    <lineage>
        <taxon>Bacteria</taxon>
        <taxon>Bacillati</taxon>
        <taxon>Actinomycetota</taxon>
        <taxon>Actinomycetes</taxon>
        <taxon>Cryptosporangiales</taxon>
        <taxon>Cryptosporangiaceae</taxon>
        <taxon>Cryptosporangium</taxon>
    </lineage>
</organism>
<dbReference type="PANTHER" id="PTHR34075:SF5">
    <property type="entry name" value="BLR3430 PROTEIN"/>
    <property type="match status" value="1"/>
</dbReference>
<dbReference type="InterPro" id="IPR002878">
    <property type="entry name" value="ChsH2_C"/>
</dbReference>
<dbReference type="Proteomes" id="UP000184440">
    <property type="component" value="Unassembled WGS sequence"/>
</dbReference>